<accession>A0A2A8BSK2</accession>
<protein>
    <submittedName>
        <fullName evidence="1">Uncharacterized protein</fullName>
    </submittedName>
</protein>
<dbReference type="Proteomes" id="UP000220621">
    <property type="component" value="Unassembled WGS sequence"/>
</dbReference>
<evidence type="ECO:0000313" key="1">
    <source>
        <dbReference type="EMBL" id="PEM57640.1"/>
    </source>
</evidence>
<proteinExistence type="predicted"/>
<dbReference type="EMBL" id="NUDL01000020">
    <property type="protein sequence ID" value="PEM57640.1"/>
    <property type="molecule type" value="Genomic_DNA"/>
</dbReference>
<dbReference type="RefSeq" id="WP_098102101.1">
    <property type="nucleotide sequence ID" value="NZ_NUDL01000020.1"/>
</dbReference>
<reference evidence="1 2" key="1">
    <citation type="submission" date="2017-09" db="EMBL/GenBank/DDBJ databases">
        <title>Large-scale bioinformatics analysis of Bacillus genomes uncovers conserved roles of natural products in bacterial physiology.</title>
        <authorList>
            <consortium name="Agbiome Team Llc"/>
            <person name="Bleich R.M."/>
            <person name="Grubbs K.J."/>
            <person name="Santa Maria K.C."/>
            <person name="Allen S.E."/>
            <person name="Farag S."/>
            <person name="Shank E.A."/>
            <person name="Bowers A."/>
        </authorList>
    </citation>
    <scope>NUCLEOTIDE SEQUENCE [LARGE SCALE GENOMIC DNA]</scope>
    <source>
        <strain evidence="1 2">AFS010764</strain>
    </source>
</reference>
<comment type="caution">
    <text evidence="1">The sequence shown here is derived from an EMBL/GenBank/DDBJ whole genome shotgun (WGS) entry which is preliminary data.</text>
</comment>
<gene>
    <name evidence="1" type="ORF">CN611_07465</name>
</gene>
<dbReference type="AlphaFoldDB" id="A0A2A8BSK2"/>
<sequence length="277" mass="30895">MAITLTEKFAELVDERFAPMAVTSAGTNQDYDWDGAQTIKLTGVNTSEMSDYKRSGSNRYGEPKELENEIQTLTLTKDRSFTFTLDKMNEEETKMKAAEALARQLREVTVPEIETYRLKVMGDNAGGKGEGTLTEETVYKEFLKGNEHLDDASVPENRVAYFKPAALNMLKLDKNFVKECDLAQDQIRFKGQVGEVDGVAIIKATKKFMGEYEFIIAHASVTVAPVKLAETKVHIDPPGLSGTLVEGRFYYDAFVRNQKKDGLYAFKAKAEAKTAAK</sequence>
<organism evidence="1 2">
    <name type="scientific">Bacillus wiedmannii</name>
    <dbReference type="NCBI Taxonomy" id="1890302"/>
    <lineage>
        <taxon>Bacteria</taxon>
        <taxon>Bacillati</taxon>
        <taxon>Bacillota</taxon>
        <taxon>Bacilli</taxon>
        <taxon>Bacillales</taxon>
        <taxon>Bacillaceae</taxon>
        <taxon>Bacillus</taxon>
        <taxon>Bacillus cereus group</taxon>
    </lineage>
</organism>
<evidence type="ECO:0000313" key="2">
    <source>
        <dbReference type="Proteomes" id="UP000220621"/>
    </source>
</evidence>
<name>A0A2A8BSK2_9BACI</name>